<dbReference type="Gene3D" id="3.30.2310.20">
    <property type="entry name" value="RelE-like"/>
    <property type="match status" value="1"/>
</dbReference>
<dbReference type="OrthoDB" id="5296064at2"/>
<protein>
    <recommendedName>
        <fullName evidence="4">Plasmid maintenance system killer protein</fullName>
    </recommendedName>
</protein>
<dbReference type="SUPFAM" id="SSF143011">
    <property type="entry name" value="RelE-like"/>
    <property type="match status" value="1"/>
</dbReference>
<sequence>MESRTQVRISRFAEKQLKRIPSHIKEALRYWAESIELIGLSQTRKLPGYHDEPLKGDRKGQRSIRLNRSYRAIYVETVKEIEIIVIEVNKHEF</sequence>
<reference evidence="2 3" key="1">
    <citation type="submission" date="2017-04" db="EMBL/GenBank/DDBJ databases">
        <title>Whole genome sequence of Bdellovibrio bacteriovorus strain SSB218315.</title>
        <authorList>
            <person name="Oyedara O."/>
            <person name="Rodriguez-Perez M.A."/>
        </authorList>
    </citation>
    <scope>NUCLEOTIDE SEQUENCE [LARGE SCALE GENOMIC DNA]</scope>
    <source>
        <strain evidence="2 3">SSB218315</strain>
    </source>
</reference>
<name>A0A1Z3N936_BDEBC</name>
<dbReference type="Proteomes" id="UP000197003">
    <property type="component" value="Chromosome"/>
</dbReference>
<dbReference type="AlphaFoldDB" id="A0A1Z3N936"/>
<evidence type="ECO:0000256" key="1">
    <source>
        <dbReference type="ARBA" id="ARBA00022649"/>
    </source>
</evidence>
<dbReference type="NCBIfam" id="TIGR02385">
    <property type="entry name" value="RelE_StbE"/>
    <property type="match status" value="1"/>
</dbReference>
<dbReference type="RefSeq" id="WP_088565480.1">
    <property type="nucleotide sequence ID" value="NZ_CP020946.1"/>
</dbReference>
<keyword evidence="1" id="KW-1277">Toxin-antitoxin system</keyword>
<evidence type="ECO:0008006" key="4">
    <source>
        <dbReference type="Google" id="ProtNLM"/>
    </source>
</evidence>
<gene>
    <name evidence="2" type="ORF">B9G79_10565</name>
</gene>
<dbReference type="InterPro" id="IPR007712">
    <property type="entry name" value="RelE/ParE_toxin"/>
</dbReference>
<dbReference type="InterPro" id="IPR035093">
    <property type="entry name" value="RelE/ParE_toxin_dom_sf"/>
</dbReference>
<proteinExistence type="predicted"/>
<dbReference type="EMBL" id="CP020946">
    <property type="protein sequence ID" value="ASD63980.1"/>
    <property type="molecule type" value="Genomic_DNA"/>
</dbReference>
<evidence type="ECO:0000313" key="2">
    <source>
        <dbReference type="EMBL" id="ASD63980.1"/>
    </source>
</evidence>
<organism evidence="2 3">
    <name type="scientific">Bdellovibrio bacteriovorus</name>
    <dbReference type="NCBI Taxonomy" id="959"/>
    <lineage>
        <taxon>Bacteria</taxon>
        <taxon>Pseudomonadati</taxon>
        <taxon>Bdellovibrionota</taxon>
        <taxon>Bdellovibrionia</taxon>
        <taxon>Bdellovibrionales</taxon>
        <taxon>Pseudobdellovibrionaceae</taxon>
        <taxon>Bdellovibrio</taxon>
    </lineage>
</organism>
<accession>A0A1Z3N936</accession>
<evidence type="ECO:0000313" key="3">
    <source>
        <dbReference type="Proteomes" id="UP000197003"/>
    </source>
</evidence>